<dbReference type="InterPro" id="IPR003012">
    <property type="entry name" value="Tet_transcr_reg_TetR"/>
</dbReference>
<feature type="domain" description="HTH tetR-type" evidence="7">
    <location>
        <begin position="28"/>
        <end position="88"/>
    </location>
</feature>
<keyword evidence="4" id="KW-0804">Transcription</keyword>
<evidence type="ECO:0000313" key="9">
    <source>
        <dbReference type="Proteomes" id="UP000263377"/>
    </source>
</evidence>
<evidence type="ECO:0000256" key="3">
    <source>
        <dbReference type="ARBA" id="ARBA00023125"/>
    </source>
</evidence>
<evidence type="ECO:0000313" key="8">
    <source>
        <dbReference type="EMBL" id="RGD60455.1"/>
    </source>
</evidence>
<dbReference type="PROSITE" id="PS50977">
    <property type="entry name" value="HTH_TETR_2"/>
    <property type="match status" value="1"/>
</dbReference>
<reference evidence="8 9" key="1">
    <citation type="submission" date="2018-08" db="EMBL/GenBank/DDBJ databases">
        <title>Diversity &amp; Physiological Properties of Lignin-Decomposing Actinobacteria from Soil.</title>
        <authorList>
            <person name="Roh S.G."/>
            <person name="Kim S.B."/>
        </authorList>
    </citation>
    <scope>NUCLEOTIDE SEQUENCE [LARGE SCALE GENOMIC DNA]</scope>
    <source>
        <strain evidence="8 9">MMS17-GH009</strain>
    </source>
</reference>
<dbReference type="Gene3D" id="1.10.10.60">
    <property type="entry name" value="Homeodomain-like"/>
    <property type="match status" value="1"/>
</dbReference>
<dbReference type="Pfam" id="PF02909">
    <property type="entry name" value="TetR_C_1"/>
    <property type="match status" value="1"/>
</dbReference>
<dbReference type="AlphaFoldDB" id="A0A372ZZ26"/>
<dbReference type="InterPro" id="IPR036271">
    <property type="entry name" value="Tet_transcr_reg_TetR-rel_C_sf"/>
</dbReference>
<dbReference type="GO" id="GO:0046677">
    <property type="term" value="P:response to antibiotic"/>
    <property type="evidence" value="ECO:0007669"/>
    <property type="project" value="InterPro"/>
</dbReference>
<dbReference type="Pfam" id="PF00440">
    <property type="entry name" value="TetR_N"/>
    <property type="match status" value="1"/>
</dbReference>
<dbReference type="SUPFAM" id="SSF48498">
    <property type="entry name" value="Tetracyclin repressor-like, C-terminal domain"/>
    <property type="match status" value="1"/>
</dbReference>
<dbReference type="InterPro" id="IPR050109">
    <property type="entry name" value="HTH-type_TetR-like_transc_reg"/>
</dbReference>
<dbReference type="RefSeq" id="WP_117488580.1">
    <property type="nucleotide sequence ID" value="NZ_QVIG01000001.1"/>
</dbReference>
<name>A0A372ZZ26_9ACTN</name>
<dbReference type="PRINTS" id="PR00400">
    <property type="entry name" value="TETREPRESSOR"/>
</dbReference>
<feature type="DNA-binding region" description="H-T-H motif" evidence="5">
    <location>
        <begin position="51"/>
        <end position="70"/>
    </location>
</feature>
<dbReference type="InterPro" id="IPR004111">
    <property type="entry name" value="Repressor_TetR_C"/>
</dbReference>
<feature type="region of interest" description="Disordered" evidence="6">
    <location>
        <begin position="1"/>
        <end position="27"/>
    </location>
</feature>
<dbReference type="InterPro" id="IPR001647">
    <property type="entry name" value="HTH_TetR"/>
</dbReference>
<dbReference type="Gene3D" id="1.10.357.10">
    <property type="entry name" value="Tetracycline Repressor, domain 2"/>
    <property type="match status" value="1"/>
</dbReference>
<dbReference type="GO" id="GO:0045892">
    <property type="term" value="P:negative regulation of DNA-templated transcription"/>
    <property type="evidence" value="ECO:0007669"/>
    <property type="project" value="InterPro"/>
</dbReference>
<evidence type="ECO:0000256" key="2">
    <source>
        <dbReference type="ARBA" id="ARBA00023015"/>
    </source>
</evidence>
<keyword evidence="3 5" id="KW-0238">DNA-binding</keyword>
<keyword evidence="9" id="KW-1185">Reference proteome</keyword>
<dbReference type="Proteomes" id="UP000263377">
    <property type="component" value="Unassembled WGS sequence"/>
</dbReference>
<keyword evidence="2" id="KW-0805">Transcription regulation</keyword>
<dbReference type="GO" id="GO:0003700">
    <property type="term" value="F:DNA-binding transcription factor activity"/>
    <property type="evidence" value="ECO:0007669"/>
    <property type="project" value="TreeGrafter"/>
</dbReference>
<evidence type="ECO:0000256" key="6">
    <source>
        <dbReference type="SAM" id="MobiDB-lite"/>
    </source>
</evidence>
<protein>
    <submittedName>
        <fullName evidence="8">TetR family transcriptional regulator</fullName>
    </submittedName>
</protein>
<comment type="caution">
    <text evidence="8">The sequence shown here is derived from an EMBL/GenBank/DDBJ whole genome shotgun (WGS) entry which is preliminary data.</text>
</comment>
<evidence type="ECO:0000256" key="5">
    <source>
        <dbReference type="PROSITE-ProRule" id="PRU00335"/>
    </source>
</evidence>
<dbReference type="PROSITE" id="PS01081">
    <property type="entry name" value="HTH_TETR_1"/>
    <property type="match status" value="1"/>
</dbReference>
<proteinExistence type="predicted"/>
<gene>
    <name evidence="8" type="ORF">DR950_24115</name>
</gene>
<dbReference type="InterPro" id="IPR023772">
    <property type="entry name" value="DNA-bd_HTH_TetR-type_CS"/>
</dbReference>
<keyword evidence="1" id="KW-0678">Repressor</keyword>
<dbReference type="GO" id="GO:0000976">
    <property type="term" value="F:transcription cis-regulatory region binding"/>
    <property type="evidence" value="ECO:0007669"/>
    <property type="project" value="TreeGrafter"/>
</dbReference>
<dbReference type="EMBL" id="QVIG01000001">
    <property type="protein sequence ID" value="RGD60455.1"/>
    <property type="molecule type" value="Genomic_DNA"/>
</dbReference>
<accession>A0A372ZZ26</accession>
<dbReference type="PANTHER" id="PTHR30055:SF151">
    <property type="entry name" value="TRANSCRIPTIONAL REGULATORY PROTEIN"/>
    <property type="match status" value="1"/>
</dbReference>
<dbReference type="InterPro" id="IPR009057">
    <property type="entry name" value="Homeodomain-like_sf"/>
</dbReference>
<evidence type="ECO:0000259" key="7">
    <source>
        <dbReference type="PROSITE" id="PS50977"/>
    </source>
</evidence>
<evidence type="ECO:0000256" key="1">
    <source>
        <dbReference type="ARBA" id="ARBA00022491"/>
    </source>
</evidence>
<dbReference type="SUPFAM" id="SSF46689">
    <property type="entry name" value="Homeodomain-like"/>
    <property type="match status" value="1"/>
</dbReference>
<organism evidence="8 9">
    <name type="scientific">Kitasatospora xanthocidica</name>
    <dbReference type="NCBI Taxonomy" id="83382"/>
    <lineage>
        <taxon>Bacteria</taxon>
        <taxon>Bacillati</taxon>
        <taxon>Actinomycetota</taxon>
        <taxon>Actinomycetes</taxon>
        <taxon>Kitasatosporales</taxon>
        <taxon>Streptomycetaceae</taxon>
        <taxon>Kitasatospora</taxon>
    </lineage>
</organism>
<dbReference type="PANTHER" id="PTHR30055">
    <property type="entry name" value="HTH-TYPE TRANSCRIPTIONAL REGULATOR RUTR"/>
    <property type="match status" value="1"/>
</dbReference>
<sequence length="254" mass="27647">MAARTEDGATPGIPMPWNRPERRREQPALSREQIVAEAFALLDSGGIEALSMRKLAARLNAGATSLYTHVANKDELLALVVDQVFGTLPHPSAEGSEEPKVWRAKIAECAESMRTAIIRHPWMVGVIGDVGMIYLGPNWMRLSEALLDVLEAAGFEIVEANDAMNAVMGYTIGTACVEAAWLAALARSGQDEQEWMNRLLPVVTEATKDFPRLHRLYTTSVPDEVAGGRDSTFARGVNVILDGIEAARTARGQH</sequence>
<evidence type="ECO:0000256" key="4">
    <source>
        <dbReference type="ARBA" id="ARBA00023163"/>
    </source>
</evidence>